<feature type="domain" description="PAS" evidence="3">
    <location>
        <begin position="292"/>
        <end position="364"/>
    </location>
</feature>
<dbReference type="KEGG" id="cari:FNU76_00805"/>
<organism evidence="5 6">
    <name type="scientific">Chitinimonas arctica</name>
    <dbReference type="NCBI Taxonomy" id="2594795"/>
    <lineage>
        <taxon>Bacteria</taxon>
        <taxon>Pseudomonadati</taxon>
        <taxon>Pseudomonadota</taxon>
        <taxon>Betaproteobacteria</taxon>
        <taxon>Neisseriales</taxon>
        <taxon>Chitinibacteraceae</taxon>
        <taxon>Chitinimonas</taxon>
    </lineage>
</organism>
<feature type="coiled-coil region" evidence="1">
    <location>
        <begin position="406"/>
        <end position="458"/>
    </location>
</feature>
<proteinExistence type="predicted"/>
<evidence type="ECO:0000313" key="6">
    <source>
        <dbReference type="Proteomes" id="UP000317550"/>
    </source>
</evidence>
<dbReference type="InterPro" id="IPR003660">
    <property type="entry name" value="HAMP_dom"/>
</dbReference>
<evidence type="ECO:0000256" key="1">
    <source>
        <dbReference type="SAM" id="Coils"/>
    </source>
</evidence>
<keyword evidence="2" id="KW-0812">Transmembrane</keyword>
<dbReference type="SMART" id="SM00091">
    <property type="entry name" value="PAS"/>
    <property type="match status" value="1"/>
</dbReference>
<dbReference type="InterPro" id="IPR000014">
    <property type="entry name" value="PAS"/>
</dbReference>
<keyword evidence="6" id="KW-1185">Reference proteome</keyword>
<dbReference type="EMBL" id="CP041730">
    <property type="protein sequence ID" value="QDQ25002.1"/>
    <property type="molecule type" value="Genomic_DNA"/>
</dbReference>
<dbReference type="InterPro" id="IPR035965">
    <property type="entry name" value="PAS-like_dom_sf"/>
</dbReference>
<sequence>MVSLSPRMRWQSALGAFAKRFGANPQRNTLQLVAMISHMACDPMGLLKRLITYRQDSPLGWKVLIYIVVFSTFMTMAFTGAQLYSDYKREISQIESKLDEFERINKASITAAMWNFDQRQLNAQLLGLMQMRSIKQVQIRDHLGHVVSHIGTTLEEGEPGIIVRSFSLDYQDDAGAKYIGRVDILYTLDEVFAGVKDHVMLILLNQSITILFISAFILLIFNRLISVPLAQLARQARRMTIQDLEQAWVLDRRGSRRDDELQVLVNAMNQMRLSLRDEIAVLEKTKEALSESEEKNRSLIESTNAVPWIADAASWGLQYIGPQAHAQFGIELDDWYRPGSLLEHFHPEDIQHLQEILVDRAEEKFELECRLLHGTHTCWVLFQGAKKRRENAAELFQGYLQNIDARKNTEFELAEHRRNLEALVQERTSALQLQNGILGKLNEELQAAQVQLLQSEKLASIGQLAAG</sequence>
<evidence type="ECO:0000256" key="2">
    <source>
        <dbReference type="SAM" id="Phobius"/>
    </source>
</evidence>
<dbReference type="OrthoDB" id="9808408at2"/>
<reference evidence="6" key="1">
    <citation type="submission" date="2019-07" db="EMBL/GenBank/DDBJ databases">
        <title>Chitinimonas sp. nov., isolated from Ny-Alesund, arctica soil.</title>
        <authorList>
            <person name="Xu Q."/>
            <person name="Peng F."/>
        </authorList>
    </citation>
    <scope>NUCLEOTIDE SEQUENCE [LARGE SCALE GENOMIC DNA]</scope>
    <source>
        <strain evidence="6">R3-44</strain>
    </source>
</reference>
<name>A0A516SA28_9NEIS</name>
<dbReference type="GO" id="GO:0007165">
    <property type="term" value="P:signal transduction"/>
    <property type="evidence" value="ECO:0007669"/>
    <property type="project" value="InterPro"/>
</dbReference>
<dbReference type="AlphaFoldDB" id="A0A516SA28"/>
<feature type="domain" description="HAMP" evidence="4">
    <location>
        <begin position="223"/>
        <end position="280"/>
    </location>
</feature>
<dbReference type="Gene3D" id="3.30.450.20">
    <property type="entry name" value="PAS domain"/>
    <property type="match status" value="1"/>
</dbReference>
<dbReference type="Gene3D" id="1.10.287.130">
    <property type="match status" value="1"/>
</dbReference>
<feature type="transmembrane region" description="Helical" evidence="2">
    <location>
        <begin position="63"/>
        <end position="84"/>
    </location>
</feature>
<accession>A0A516SA28</accession>
<dbReference type="Proteomes" id="UP000317550">
    <property type="component" value="Chromosome"/>
</dbReference>
<dbReference type="Gene3D" id="6.10.340.10">
    <property type="match status" value="1"/>
</dbReference>
<feature type="coiled-coil region" evidence="1">
    <location>
        <begin position="272"/>
        <end position="302"/>
    </location>
</feature>
<evidence type="ECO:0000313" key="5">
    <source>
        <dbReference type="EMBL" id="QDQ25002.1"/>
    </source>
</evidence>
<evidence type="ECO:0000259" key="4">
    <source>
        <dbReference type="PROSITE" id="PS50885"/>
    </source>
</evidence>
<evidence type="ECO:0000259" key="3">
    <source>
        <dbReference type="PROSITE" id="PS50112"/>
    </source>
</evidence>
<dbReference type="PROSITE" id="PS50112">
    <property type="entry name" value="PAS"/>
    <property type="match status" value="1"/>
</dbReference>
<dbReference type="SUPFAM" id="SSF158472">
    <property type="entry name" value="HAMP domain-like"/>
    <property type="match status" value="1"/>
</dbReference>
<dbReference type="GO" id="GO:0016020">
    <property type="term" value="C:membrane"/>
    <property type="evidence" value="ECO:0007669"/>
    <property type="project" value="InterPro"/>
</dbReference>
<keyword evidence="1" id="KW-0175">Coiled coil</keyword>
<dbReference type="Pfam" id="PF17149">
    <property type="entry name" value="CHASE5"/>
    <property type="match status" value="1"/>
</dbReference>
<dbReference type="CDD" id="cd06225">
    <property type="entry name" value="HAMP"/>
    <property type="match status" value="1"/>
</dbReference>
<dbReference type="SUPFAM" id="SSF55785">
    <property type="entry name" value="PYP-like sensor domain (PAS domain)"/>
    <property type="match status" value="1"/>
</dbReference>
<dbReference type="SMART" id="SM00304">
    <property type="entry name" value="HAMP"/>
    <property type="match status" value="1"/>
</dbReference>
<dbReference type="InterPro" id="IPR033414">
    <property type="entry name" value="Sensor_dom"/>
</dbReference>
<keyword evidence="2" id="KW-0472">Membrane</keyword>
<keyword evidence="2" id="KW-1133">Transmembrane helix</keyword>
<dbReference type="PROSITE" id="PS50885">
    <property type="entry name" value="HAMP"/>
    <property type="match status" value="1"/>
</dbReference>
<protein>
    <submittedName>
        <fullName evidence="5">HAMP domain-containing protein</fullName>
    </submittedName>
</protein>
<gene>
    <name evidence="5" type="ORF">FNU76_00805</name>
</gene>
<feature type="transmembrane region" description="Helical" evidence="2">
    <location>
        <begin position="199"/>
        <end position="221"/>
    </location>
</feature>